<dbReference type="OrthoDB" id="3524454at2759"/>
<evidence type="ECO:0000313" key="2">
    <source>
        <dbReference type="EMBL" id="KAF2125692.1"/>
    </source>
</evidence>
<reference evidence="2" key="1">
    <citation type="journal article" date="2020" name="Stud. Mycol.">
        <title>101 Dothideomycetes genomes: a test case for predicting lifestyles and emergence of pathogens.</title>
        <authorList>
            <person name="Haridas S."/>
            <person name="Albert R."/>
            <person name="Binder M."/>
            <person name="Bloem J."/>
            <person name="Labutti K."/>
            <person name="Salamov A."/>
            <person name="Andreopoulos B."/>
            <person name="Baker S."/>
            <person name="Barry K."/>
            <person name="Bills G."/>
            <person name="Bluhm B."/>
            <person name="Cannon C."/>
            <person name="Castanera R."/>
            <person name="Culley D."/>
            <person name="Daum C."/>
            <person name="Ezra D."/>
            <person name="Gonzalez J."/>
            <person name="Henrissat B."/>
            <person name="Kuo A."/>
            <person name="Liang C."/>
            <person name="Lipzen A."/>
            <person name="Lutzoni F."/>
            <person name="Magnuson J."/>
            <person name="Mondo S."/>
            <person name="Nolan M."/>
            <person name="Ohm R."/>
            <person name="Pangilinan J."/>
            <person name="Park H.-J."/>
            <person name="Ramirez L."/>
            <person name="Alfaro M."/>
            <person name="Sun H."/>
            <person name="Tritt A."/>
            <person name="Yoshinaga Y."/>
            <person name="Zwiers L.-H."/>
            <person name="Turgeon B."/>
            <person name="Goodwin S."/>
            <person name="Spatafora J."/>
            <person name="Crous P."/>
            <person name="Grigoriev I."/>
        </authorList>
    </citation>
    <scope>NUCLEOTIDE SEQUENCE</scope>
    <source>
        <strain evidence="2">CBS 119687</strain>
    </source>
</reference>
<proteinExistence type="predicted"/>
<keyword evidence="3" id="KW-1185">Reference proteome</keyword>
<organism evidence="2 3">
    <name type="scientific">Dothidotthia symphoricarpi CBS 119687</name>
    <dbReference type="NCBI Taxonomy" id="1392245"/>
    <lineage>
        <taxon>Eukaryota</taxon>
        <taxon>Fungi</taxon>
        <taxon>Dikarya</taxon>
        <taxon>Ascomycota</taxon>
        <taxon>Pezizomycotina</taxon>
        <taxon>Dothideomycetes</taxon>
        <taxon>Pleosporomycetidae</taxon>
        <taxon>Pleosporales</taxon>
        <taxon>Dothidotthiaceae</taxon>
        <taxon>Dothidotthia</taxon>
    </lineage>
</organism>
<dbReference type="EMBL" id="ML977515">
    <property type="protein sequence ID" value="KAF2125692.1"/>
    <property type="molecule type" value="Genomic_DNA"/>
</dbReference>
<protein>
    <submittedName>
        <fullName evidence="2">Uncharacterized protein</fullName>
    </submittedName>
</protein>
<dbReference type="Proteomes" id="UP000799771">
    <property type="component" value="Unassembled WGS sequence"/>
</dbReference>
<keyword evidence="1" id="KW-0732">Signal</keyword>
<dbReference type="GeneID" id="54413919"/>
<sequence length="330" mass="35103">MTILVFFLLIASNCLSSIAAGIPRLAISDVERRYDPLEHKGICECPLSGPSGTCIIKPLAGSDPNDAWSSTCEGLGFYYTCGGSYNSPNCNICAQAYPGNTRPHPEIIDCPGMKWCSGDQGKTFHQCQLHEEPYHPDIHVGVRVGATTFDIGNYDFDQITSDIAKSCQKDGCDAGTTEEIDFENLDSSSKIVPTKGSLTIQGFANSDQKMVDNLIATVGAVLQSSKQCQTVRATQCSLKRETPSIAHGCGPVEFEKCSMVNYVQATAYDIDSNIKAQITFSGESTDIKFPCDTFLGLISAAASAADADPAIQGGIAVASIVCTLFTGGDD</sequence>
<evidence type="ECO:0000256" key="1">
    <source>
        <dbReference type="SAM" id="SignalP"/>
    </source>
</evidence>
<gene>
    <name evidence="2" type="ORF">P153DRAFT_91315</name>
</gene>
<name>A0A6A6A111_9PLEO</name>
<dbReference type="RefSeq" id="XP_033520084.1">
    <property type="nucleotide sequence ID" value="XM_033673487.1"/>
</dbReference>
<feature type="chain" id="PRO_5025689508" evidence="1">
    <location>
        <begin position="20"/>
        <end position="330"/>
    </location>
</feature>
<evidence type="ECO:0000313" key="3">
    <source>
        <dbReference type="Proteomes" id="UP000799771"/>
    </source>
</evidence>
<accession>A0A6A6A111</accession>
<feature type="signal peptide" evidence="1">
    <location>
        <begin position="1"/>
        <end position="19"/>
    </location>
</feature>
<dbReference type="AlphaFoldDB" id="A0A6A6A111"/>